<comment type="caution">
    <text evidence="2">The sequence shown here is derived from an EMBL/GenBank/DDBJ whole genome shotgun (WGS) entry which is preliminary data.</text>
</comment>
<keyword evidence="1" id="KW-0812">Transmembrane</keyword>
<proteinExistence type="predicted"/>
<keyword evidence="3" id="KW-1185">Reference proteome</keyword>
<evidence type="ECO:0000313" key="3">
    <source>
        <dbReference type="Proteomes" id="UP001602245"/>
    </source>
</evidence>
<evidence type="ECO:0000313" key="2">
    <source>
        <dbReference type="EMBL" id="MFF5288314.1"/>
    </source>
</evidence>
<dbReference type="CDD" id="cd00146">
    <property type="entry name" value="PKD"/>
    <property type="match status" value="1"/>
</dbReference>
<dbReference type="RefSeq" id="WP_020511347.1">
    <property type="nucleotide sequence ID" value="NZ_JBIAZU010000001.1"/>
</dbReference>
<feature type="transmembrane region" description="Helical" evidence="1">
    <location>
        <begin position="12"/>
        <end position="36"/>
    </location>
</feature>
<keyword evidence="1" id="KW-0472">Membrane</keyword>
<dbReference type="Gene3D" id="2.60.40.10">
    <property type="entry name" value="Immunoglobulins"/>
    <property type="match status" value="4"/>
</dbReference>
<evidence type="ECO:0000256" key="1">
    <source>
        <dbReference type="SAM" id="Phobius"/>
    </source>
</evidence>
<name>A0ABW6W6F5_9ACTN</name>
<dbReference type="Proteomes" id="UP001602245">
    <property type="component" value="Unassembled WGS sequence"/>
</dbReference>
<keyword evidence="1" id="KW-1133">Transmembrane helix</keyword>
<dbReference type="EMBL" id="JBIAZU010000001">
    <property type="protein sequence ID" value="MFF5288314.1"/>
    <property type="molecule type" value="Genomic_DNA"/>
</dbReference>
<dbReference type="InterPro" id="IPR012902">
    <property type="entry name" value="N_methyl_site"/>
</dbReference>
<sequence>MRQQPGSGDEGFSVVEMLVALAVLSVTMLASAPFFVRSLTNVNKQRTRQAAIQLAETAMEQVRGLKGSALLTGRSVNATQAQFNAAPSAVLPYLATMQVAGDPMITDPTSTAGANAPLPTSVQTLTVEGTAYTQNIYVGECEVYLTGTTECVYPKGAAAPADTTQILQFFRVVVLETWTDKTCKGSTCSYVSTTLVSRAAEPTFDFNRPAPQVMDNTQTWYVGDTVSYQMKARGGQLPNTWTIAALPPGLSMAPSGMITGSPTAPTAATGLQTTATVTDHANRNNTGIVTFYVYRLPTPTVPAGVTSHVGDTYSLAMAATNGATPYSYAVTGLPPGLSLNSTTNTVTGSPTTAGTYPVTVTVTDTNGRTGTATYTQTVYPAVTLSGVADQTVDLSAKVSMTAAGGGGDGNYTYSATGLPPGVTISSNTGVIFSKSTASGRFLPTITVSDGKGGTAGKQIVVIVSTSSSLVFTAPSLTAPDRSTAKGTATSLTLTTNGTLLGLSPVLTISNLPPGLTLNALTGVISGTPTTAGTYTVTATATALAPPSSSILTFTWTIT</sequence>
<gene>
    <name evidence="2" type="ORF">ACFY35_02680</name>
</gene>
<reference evidence="2 3" key="1">
    <citation type="submission" date="2024-10" db="EMBL/GenBank/DDBJ databases">
        <title>The Natural Products Discovery Center: Release of the First 8490 Sequenced Strains for Exploring Actinobacteria Biosynthetic Diversity.</title>
        <authorList>
            <person name="Kalkreuter E."/>
            <person name="Kautsar S.A."/>
            <person name="Yang D."/>
            <person name="Bader C.D."/>
            <person name="Teijaro C.N."/>
            <person name="Fluegel L."/>
            <person name="Davis C.M."/>
            <person name="Simpson J.R."/>
            <person name="Lauterbach L."/>
            <person name="Steele A.D."/>
            <person name="Gui C."/>
            <person name="Meng S."/>
            <person name="Li G."/>
            <person name="Viehrig K."/>
            <person name="Ye F."/>
            <person name="Su P."/>
            <person name="Kiefer A.F."/>
            <person name="Nichols A."/>
            <person name="Cepeda A.J."/>
            <person name="Yan W."/>
            <person name="Fan B."/>
            <person name="Jiang Y."/>
            <person name="Adhikari A."/>
            <person name="Zheng C.-J."/>
            <person name="Schuster L."/>
            <person name="Cowan T.M."/>
            <person name="Smanski M.J."/>
            <person name="Chevrette M.G."/>
            <person name="De Carvalho L.P.S."/>
            <person name="Shen B."/>
        </authorList>
    </citation>
    <scope>NUCLEOTIDE SEQUENCE [LARGE SCALE GENOMIC DNA]</scope>
    <source>
        <strain evidence="2 3">NPDC000087</strain>
    </source>
</reference>
<dbReference type="Pfam" id="PF05345">
    <property type="entry name" value="He_PIG"/>
    <property type="match status" value="4"/>
</dbReference>
<organism evidence="2 3">
    <name type="scientific">Paractinoplanes globisporus</name>
    <dbReference type="NCBI Taxonomy" id="113565"/>
    <lineage>
        <taxon>Bacteria</taxon>
        <taxon>Bacillati</taxon>
        <taxon>Actinomycetota</taxon>
        <taxon>Actinomycetes</taxon>
        <taxon>Micromonosporales</taxon>
        <taxon>Micromonosporaceae</taxon>
        <taxon>Paractinoplanes</taxon>
    </lineage>
</organism>
<dbReference type="NCBIfam" id="TIGR02532">
    <property type="entry name" value="IV_pilin_GFxxxE"/>
    <property type="match status" value="1"/>
</dbReference>
<dbReference type="InterPro" id="IPR015919">
    <property type="entry name" value="Cadherin-like_sf"/>
</dbReference>
<accession>A0ABW6W6F5</accession>
<protein>
    <submittedName>
        <fullName evidence="2">Ig domain-containing protein</fullName>
    </submittedName>
</protein>
<dbReference type="SUPFAM" id="SSF49313">
    <property type="entry name" value="Cadherin-like"/>
    <property type="match status" value="3"/>
</dbReference>
<dbReference type="InterPro" id="IPR013783">
    <property type="entry name" value="Ig-like_fold"/>
</dbReference>